<dbReference type="InterPro" id="IPR020904">
    <property type="entry name" value="Sc_DH/Rdtase_CS"/>
</dbReference>
<dbReference type="AlphaFoldDB" id="A0A0C2WAS1"/>
<evidence type="ECO:0000313" key="5">
    <source>
        <dbReference type="EMBL" id="KIL53143.1"/>
    </source>
</evidence>
<dbReference type="PANTHER" id="PTHR42760:SF133">
    <property type="entry name" value="3-OXOACYL-[ACYL-CARRIER-PROTEIN] REDUCTASE"/>
    <property type="match status" value="1"/>
</dbReference>
<dbReference type="GO" id="GO:0004316">
    <property type="term" value="F:3-oxoacyl-[acyl-carrier-protein] reductase (NADPH) activity"/>
    <property type="evidence" value="ECO:0007669"/>
    <property type="project" value="UniProtKB-EC"/>
</dbReference>
<dbReference type="Gene3D" id="3.40.50.720">
    <property type="entry name" value="NAD(P)-binding Rossmann-like Domain"/>
    <property type="match status" value="1"/>
</dbReference>
<dbReference type="InterPro" id="IPR057326">
    <property type="entry name" value="KR_dom"/>
</dbReference>
<dbReference type="CDD" id="cd05333">
    <property type="entry name" value="BKR_SDR_c"/>
    <property type="match status" value="1"/>
</dbReference>
<keyword evidence="2" id="KW-0521">NADP</keyword>
<sequence>MRLQDKVALITGGASGIGKAATELFLEQGARVVIADYNQEQGEQLISALEHHQANVVFCRTDVSKADQAKAAVAFTIEQYGRLDILINNAGITRDAMFTKMTEEQFDEVLDINVKGLFHMTQAALPYLIKQGAGKIINTSSVSGVYGNVGQTNYAASKAAVIGMTKSWAKELGRKGIQVNAVAPGFTATPMVAKMPDNILDQMKSIVSLKRLAEPRDIANAYLFLASDEADYVHGHVLHVDGGIMM</sequence>
<dbReference type="EMBL" id="JXRR01000001">
    <property type="protein sequence ID" value="KIL53143.1"/>
    <property type="molecule type" value="Genomic_DNA"/>
</dbReference>
<name>A0A0C2WAS1_9BACL</name>
<keyword evidence="3 5" id="KW-0560">Oxidoreductase</keyword>
<accession>A0A0C2WAS1</accession>
<protein>
    <submittedName>
        <fullName evidence="5">3-oxoacyl-[acyl-carrier-protein] reductase</fullName>
        <ecNumber evidence="5">1.1.1.100</ecNumber>
    </submittedName>
</protein>
<dbReference type="NCBIfam" id="NF005559">
    <property type="entry name" value="PRK07231.1"/>
    <property type="match status" value="1"/>
</dbReference>
<evidence type="ECO:0000256" key="1">
    <source>
        <dbReference type="ARBA" id="ARBA00006484"/>
    </source>
</evidence>
<feature type="domain" description="Ketoreductase" evidence="4">
    <location>
        <begin position="6"/>
        <end position="185"/>
    </location>
</feature>
<proteinExistence type="inferred from homology"/>
<reference evidence="5 6" key="1">
    <citation type="submission" date="2015-01" db="EMBL/GenBank/DDBJ databases">
        <title>Jeotgalibacillus campisalis genome sequencing.</title>
        <authorList>
            <person name="Goh K.M."/>
            <person name="Chan K.-G."/>
            <person name="Yaakop A.S."/>
            <person name="Ee R."/>
            <person name="Gan H.M."/>
            <person name="Chan C.S."/>
        </authorList>
    </citation>
    <scope>NUCLEOTIDE SEQUENCE [LARGE SCALE GENOMIC DNA]</scope>
    <source>
        <strain evidence="5 6">SF-57</strain>
    </source>
</reference>
<dbReference type="InterPro" id="IPR036291">
    <property type="entry name" value="NAD(P)-bd_dom_sf"/>
</dbReference>
<evidence type="ECO:0000313" key="6">
    <source>
        <dbReference type="Proteomes" id="UP000031972"/>
    </source>
</evidence>
<dbReference type="PATRIC" id="fig|220754.4.peg.482"/>
<dbReference type="PRINTS" id="PR00081">
    <property type="entry name" value="GDHRDH"/>
</dbReference>
<dbReference type="RefSeq" id="WP_041054248.1">
    <property type="nucleotide sequence ID" value="NZ_JXRR01000001.1"/>
</dbReference>
<dbReference type="NCBIfam" id="NF009466">
    <property type="entry name" value="PRK12826.1-2"/>
    <property type="match status" value="1"/>
</dbReference>
<evidence type="ECO:0000256" key="2">
    <source>
        <dbReference type="ARBA" id="ARBA00022857"/>
    </source>
</evidence>
<dbReference type="SUPFAM" id="SSF51735">
    <property type="entry name" value="NAD(P)-binding Rossmann-fold domains"/>
    <property type="match status" value="1"/>
</dbReference>
<dbReference type="PROSITE" id="PS00061">
    <property type="entry name" value="ADH_SHORT"/>
    <property type="match status" value="1"/>
</dbReference>
<dbReference type="SMART" id="SM00822">
    <property type="entry name" value="PKS_KR"/>
    <property type="match status" value="1"/>
</dbReference>
<dbReference type="GO" id="GO:0006633">
    <property type="term" value="P:fatty acid biosynthetic process"/>
    <property type="evidence" value="ECO:0007669"/>
    <property type="project" value="TreeGrafter"/>
</dbReference>
<keyword evidence="6" id="KW-1185">Reference proteome</keyword>
<comment type="caution">
    <text evidence="5">The sequence shown here is derived from an EMBL/GenBank/DDBJ whole genome shotgun (WGS) entry which is preliminary data.</text>
</comment>
<dbReference type="OrthoDB" id="9803333at2"/>
<dbReference type="PRINTS" id="PR00080">
    <property type="entry name" value="SDRFAMILY"/>
</dbReference>
<dbReference type="Proteomes" id="UP000031972">
    <property type="component" value="Unassembled WGS sequence"/>
</dbReference>
<dbReference type="PANTHER" id="PTHR42760">
    <property type="entry name" value="SHORT-CHAIN DEHYDROGENASES/REDUCTASES FAMILY MEMBER"/>
    <property type="match status" value="1"/>
</dbReference>
<evidence type="ECO:0000259" key="4">
    <source>
        <dbReference type="SMART" id="SM00822"/>
    </source>
</evidence>
<comment type="similarity">
    <text evidence="1">Belongs to the short-chain dehydrogenases/reductases (SDR) family.</text>
</comment>
<dbReference type="NCBIfam" id="NF004198">
    <property type="entry name" value="PRK05653.1-3"/>
    <property type="match status" value="1"/>
</dbReference>
<gene>
    <name evidence="5" type="ORF">KR50_04720</name>
</gene>
<organism evidence="5 6">
    <name type="scientific">Jeotgalibacillus campisalis</name>
    <dbReference type="NCBI Taxonomy" id="220754"/>
    <lineage>
        <taxon>Bacteria</taxon>
        <taxon>Bacillati</taxon>
        <taxon>Bacillota</taxon>
        <taxon>Bacilli</taxon>
        <taxon>Bacillales</taxon>
        <taxon>Caryophanaceae</taxon>
        <taxon>Jeotgalibacillus</taxon>
    </lineage>
</organism>
<dbReference type="FunFam" id="3.40.50.720:FF:000115">
    <property type="entry name" value="3-oxoacyl-[acyl-carrier-protein] reductase FabG"/>
    <property type="match status" value="1"/>
</dbReference>
<evidence type="ECO:0000256" key="3">
    <source>
        <dbReference type="ARBA" id="ARBA00023002"/>
    </source>
</evidence>
<dbReference type="EC" id="1.1.1.100" evidence="5"/>
<dbReference type="GO" id="GO:0048038">
    <property type="term" value="F:quinone binding"/>
    <property type="evidence" value="ECO:0007669"/>
    <property type="project" value="TreeGrafter"/>
</dbReference>
<dbReference type="Pfam" id="PF13561">
    <property type="entry name" value="adh_short_C2"/>
    <property type="match status" value="1"/>
</dbReference>
<dbReference type="InterPro" id="IPR002347">
    <property type="entry name" value="SDR_fam"/>
</dbReference>